<evidence type="ECO:0000256" key="1">
    <source>
        <dbReference type="SAM" id="MobiDB-lite"/>
    </source>
</evidence>
<keyword evidence="3" id="KW-1185">Reference proteome</keyword>
<sequence length="157" mass="17866">MSVAAEERRIKKALERVEALEEVAGTFDESDGRKATLHRIIWALLTDIGPVRPSIAAHLLQLSEPTVRTWTREGVLITAEQAAKPSLLDPHRVHEVMHLIHRLRAAGRERNLLEAVWHRLSDRSVLEREDLQESLEQMRNGEGRPLTSGELERRALP</sequence>
<protein>
    <recommendedName>
        <fullName evidence="4">Transcriptional regulator</fullName>
    </recommendedName>
</protein>
<organism evidence="2 3">
    <name type="scientific">Phytohabitans aurantiacus</name>
    <dbReference type="NCBI Taxonomy" id="3016789"/>
    <lineage>
        <taxon>Bacteria</taxon>
        <taxon>Bacillati</taxon>
        <taxon>Actinomycetota</taxon>
        <taxon>Actinomycetes</taxon>
        <taxon>Micromonosporales</taxon>
        <taxon>Micromonosporaceae</taxon>
    </lineage>
</organism>
<proteinExistence type="predicted"/>
<comment type="caution">
    <text evidence="2">The sequence shown here is derived from an EMBL/GenBank/DDBJ whole genome shotgun (WGS) entry which is preliminary data.</text>
</comment>
<evidence type="ECO:0000313" key="2">
    <source>
        <dbReference type="EMBL" id="GLI03283.1"/>
    </source>
</evidence>
<name>A0ABQ5RA59_9ACTN</name>
<feature type="region of interest" description="Disordered" evidence="1">
    <location>
        <begin position="135"/>
        <end position="157"/>
    </location>
</feature>
<accession>A0ABQ5RA59</accession>
<dbReference type="RefSeq" id="WP_281905352.1">
    <property type="nucleotide sequence ID" value="NZ_BSDI01000081.1"/>
</dbReference>
<evidence type="ECO:0008006" key="4">
    <source>
        <dbReference type="Google" id="ProtNLM"/>
    </source>
</evidence>
<dbReference type="Proteomes" id="UP001144280">
    <property type="component" value="Unassembled WGS sequence"/>
</dbReference>
<reference evidence="2" key="1">
    <citation type="submission" date="2022-12" db="EMBL/GenBank/DDBJ databases">
        <title>New Phytohabitans aurantiacus sp. RD004123 nov., an actinomycete isolated from soil.</title>
        <authorList>
            <person name="Triningsih D.W."/>
            <person name="Harunari E."/>
            <person name="Igarashi Y."/>
        </authorList>
    </citation>
    <scope>NUCLEOTIDE SEQUENCE</scope>
    <source>
        <strain evidence="2">RD004123</strain>
    </source>
</reference>
<evidence type="ECO:0000313" key="3">
    <source>
        <dbReference type="Proteomes" id="UP001144280"/>
    </source>
</evidence>
<dbReference type="EMBL" id="BSDI01000081">
    <property type="protein sequence ID" value="GLI03283.1"/>
    <property type="molecule type" value="Genomic_DNA"/>
</dbReference>
<gene>
    <name evidence="2" type="ORF">Pa4123_85610</name>
</gene>